<dbReference type="AlphaFoldDB" id="X0YBZ1"/>
<organism evidence="2">
    <name type="scientific">marine sediment metagenome</name>
    <dbReference type="NCBI Taxonomy" id="412755"/>
    <lineage>
        <taxon>unclassified sequences</taxon>
        <taxon>metagenomes</taxon>
        <taxon>ecological metagenomes</taxon>
    </lineage>
</organism>
<feature type="compositionally biased region" description="Basic and acidic residues" evidence="1">
    <location>
        <begin position="1"/>
        <end position="18"/>
    </location>
</feature>
<feature type="non-terminal residue" evidence="2">
    <location>
        <position position="185"/>
    </location>
</feature>
<dbReference type="InterPro" id="IPR018721">
    <property type="entry name" value="DUF2252"/>
</dbReference>
<reference evidence="2" key="1">
    <citation type="journal article" date="2014" name="Front. Microbiol.">
        <title>High frequency of phylogenetically diverse reductive dehalogenase-homologous genes in deep subseafloor sedimentary metagenomes.</title>
        <authorList>
            <person name="Kawai M."/>
            <person name="Futagami T."/>
            <person name="Toyoda A."/>
            <person name="Takaki Y."/>
            <person name="Nishi S."/>
            <person name="Hori S."/>
            <person name="Arai W."/>
            <person name="Tsubouchi T."/>
            <person name="Morono Y."/>
            <person name="Uchiyama I."/>
            <person name="Ito T."/>
            <person name="Fujiyama A."/>
            <person name="Inagaki F."/>
            <person name="Takami H."/>
        </authorList>
    </citation>
    <scope>NUCLEOTIDE SEQUENCE</scope>
    <source>
        <strain evidence="2">Expedition CK06-06</strain>
    </source>
</reference>
<feature type="region of interest" description="Disordered" evidence="1">
    <location>
        <begin position="1"/>
        <end position="45"/>
    </location>
</feature>
<dbReference type="Pfam" id="PF10009">
    <property type="entry name" value="DUF2252"/>
    <property type="match status" value="1"/>
</dbReference>
<dbReference type="EMBL" id="BARS01052456">
    <property type="protein sequence ID" value="GAG53349.1"/>
    <property type="molecule type" value="Genomic_DNA"/>
</dbReference>
<name>X0YBZ1_9ZZZZ</name>
<comment type="caution">
    <text evidence="2">The sequence shown here is derived from an EMBL/GenBank/DDBJ whole genome shotgun (WGS) entry which is preliminary data.</text>
</comment>
<gene>
    <name evidence="2" type="ORF">S01H1_77985</name>
</gene>
<dbReference type="PANTHER" id="PTHR39441">
    <property type="entry name" value="DUF2252 DOMAIN-CONTAINING PROTEIN"/>
    <property type="match status" value="1"/>
</dbReference>
<sequence length="185" mass="20721">MAEKKKNENRIAGEERRSQGKQLRKQTPRSSHGDWTPADDRPDPVRQLQMQDTGRIQHLVPIKYGRMLESPFAFLRGSAVVMASDLAGSPVTGIEVVLCGDAHLSNFGLYASPERSLVFDINDFDEAYLGPWEWDLKRLAASAVVAGRQNGFSDKTCRRMARTVARSYGMAMGHFAQMHEGRILQ</sequence>
<proteinExistence type="predicted"/>
<evidence type="ECO:0008006" key="3">
    <source>
        <dbReference type="Google" id="ProtNLM"/>
    </source>
</evidence>
<evidence type="ECO:0000256" key="1">
    <source>
        <dbReference type="SAM" id="MobiDB-lite"/>
    </source>
</evidence>
<evidence type="ECO:0000313" key="2">
    <source>
        <dbReference type="EMBL" id="GAG53349.1"/>
    </source>
</evidence>
<dbReference type="PANTHER" id="PTHR39441:SF1">
    <property type="entry name" value="DUF2252 DOMAIN-CONTAINING PROTEIN"/>
    <property type="match status" value="1"/>
</dbReference>
<protein>
    <recommendedName>
        <fullName evidence="3">DUF2252 domain-containing protein</fullName>
    </recommendedName>
</protein>
<accession>X0YBZ1</accession>